<keyword evidence="1" id="KW-0472">Membrane</keyword>
<reference evidence="4 5" key="1">
    <citation type="submission" date="2021-01" db="EMBL/GenBank/DDBJ databases">
        <title>Whole genome shotgun sequence of Actinoplanes durhamensis NBRC 14914.</title>
        <authorList>
            <person name="Komaki H."/>
            <person name="Tamura T."/>
        </authorList>
    </citation>
    <scope>NUCLEOTIDE SEQUENCE [LARGE SCALE GENOMIC DNA]</scope>
    <source>
        <strain evidence="4 5">NBRC 14914</strain>
    </source>
</reference>
<evidence type="ECO:0000313" key="4">
    <source>
        <dbReference type="EMBL" id="GIE02625.1"/>
    </source>
</evidence>
<feature type="domain" description="GGDEF" evidence="3">
    <location>
        <begin position="163"/>
        <end position="296"/>
    </location>
</feature>
<comment type="caution">
    <text evidence="4">The sequence shown here is derived from an EMBL/GenBank/DDBJ whole genome shotgun (WGS) entry which is preliminary data.</text>
</comment>
<dbReference type="SMART" id="SM00052">
    <property type="entry name" value="EAL"/>
    <property type="match status" value="1"/>
</dbReference>
<feature type="transmembrane region" description="Helical" evidence="1">
    <location>
        <begin position="70"/>
        <end position="88"/>
    </location>
</feature>
<keyword evidence="1" id="KW-1133">Transmembrane helix</keyword>
<dbReference type="PANTHER" id="PTHR44757">
    <property type="entry name" value="DIGUANYLATE CYCLASE DGCP"/>
    <property type="match status" value="1"/>
</dbReference>
<dbReference type="CDD" id="cd01949">
    <property type="entry name" value="GGDEF"/>
    <property type="match status" value="1"/>
</dbReference>
<sequence>MSPGKVLDRLRHGVDDIMIFASLMVLAWPMVFARLTAEEARALDWLLPVAVVLFAGFAIAWLAKRWPLAQYAPVSAAIVMAAIVHRGGTPAEEGLTWLIILVAGTILVRQFLGTHTNDGLMRDLTRERAILARQAFRDPLTGVGNRAMFMEHATDALADADDTMTAVILLDLDGFKGVNDTYGHAAGDELLRVTAQRLNANVRSNDTVSRLGGDEFVVLLPRLTDDLIADTVANRILRDLLQPLAIDGLVLTIQASAGIAFARGDSLDVDGILREADEALYQAKADGKGVSRRFDPARFAEAEQRRHAEHELRVALAERQFEVFYQPIVDLAGEHTVGVEALVRWQHPTRGLLQPAAFLDLAEEIGLLPELGNWILEQACAQAVAWQRENPDFELNVNLSVSQLSNPHLTDEVRAVLERTGMPSRLLVLELTETMALTDLAESARILASLKTLGVRIALDDFGTGFSSLSHLGTLPVDIVKIDRSFVQAMPSSANDASVAEAVLQIARTFGLSPVAEGVEDEEQAAWLRNLDCAHAQGYHFARPMPAGELTDLLERQSARL</sequence>
<evidence type="ECO:0000259" key="2">
    <source>
        <dbReference type="PROSITE" id="PS50883"/>
    </source>
</evidence>
<dbReference type="InterPro" id="IPR043128">
    <property type="entry name" value="Rev_trsase/Diguanyl_cyclase"/>
</dbReference>
<organism evidence="4 5">
    <name type="scientific">Paractinoplanes durhamensis</name>
    <dbReference type="NCBI Taxonomy" id="113563"/>
    <lineage>
        <taxon>Bacteria</taxon>
        <taxon>Bacillati</taxon>
        <taxon>Actinomycetota</taxon>
        <taxon>Actinomycetes</taxon>
        <taxon>Micromonosporales</taxon>
        <taxon>Micromonosporaceae</taxon>
        <taxon>Paractinoplanes</taxon>
    </lineage>
</organism>
<feature type="transmembrane region" description="Helical" evidence="1">
    <location>
        <begin position="45"/>
        <end position="63"/>
    </location>
</feature>
<gene>
    <name evidence="4" type="ORF">Adu01nite_39750</name>
</gene>
<dbReference type="InterPro" id="IPR029787">
    <property type="entry name" value="Nucleotide_cyclase"/>
</dbReference>
<dbReference type="PROSITE" id="PS50887">
    <property type="entry name" value="GGDEF"/>
    <property type="match status" value="1"/>
</dbReference>
<dbReference type="NCBIfam" id="TIGR00254">
    <property type="entry name" value="GGDEF"/>
    <property type="match status" value="1"/>
</dbReference>
<feature type="transmembrane region" description="Helical" evidence="1">
    <location>
        <begin position="12"/>
        <end position="33"/>
    </location>
</feature>
<evidence type="ECO:0000259" key="3">
    <source>
        <dbReference type="PROSITE" id="PS50887"/>
    </source>
</evidence>
<dbReference type="PANTHER" id="PTHR44757:SF2">
    <property type="entry name" value="BIOFILM ARCHITECTURE MAINTENANCE PROTEIN MBAA"/>
    <property type="match status" value="1"/>
</dbReference>
<dbReference type="Proteomes" id="UP000637628">
    <property type="component" value="Unassembled WGS sequence"/>
</dbReference>
<dbReference type="InterPro" id="IPR000160">
    <property type="entry name" value="GGDEF_dom"/>
</dbReference>
<accession>A0ABQ3YYF3</accession>
<dbReference type="PROSITE" id="PS50883">
    <property type="entry name" value="EAL"/>
    <property type="match status" value="1"/>
</dbReference>
<dbReference type="Pfam" id="PF00990">
    <property type="entry name" value="GGDEF"/>
    <property type="match status" value="1"/>
</dbReference>
<dbReference type="SUPFAM" id="SSF55073">
    <property type="entry name" value="Nucleotide cyclase"/>
    <property type="match status" value="1"/>
</dbReference>
<keyword evidence="5" id="KW-1185">Reference proteome</keyword>
<evidence type="ECO:0000313" key="5">
    <source>
        <dbReference type="Proteomes" id="UP000637628"/>
    </source>
</evidence>
<protein>
    <submittedName>
        <fullName evidence="4">Uncharacterized protein</fullName>
    </submittedName>
</protein>
<dbReference type="SMART" id="SM00267">
    <property type="entry name" value="GGDEF"/>
    <property type="match status" value="1"/>
</dbReference>
<dbReference type="Gene3D" id="3.20.20.450">
    <property type="entry name" value="EAL domain"/>
    <property type="match status" value="1"/>
</dbReference>
<evidence type="ECO:0000256" key="1">
    <source>
        <dbReference type="SAM" id="Phobius"/>
    </source>
</evidence>
<proteinExistence type="predicted"/>
<dbReference type="RefSeq" id="WP_203728366.1">
    <property type="nucleotide sequence ID" value="NZ_BAAATX010000024.1"/>
</dbReference>
<dbReference type="CDD" id="cd01948">
    <property type="entry name" value="EAL"/>
    <property type="match status" value="1"/>
</dbReference>
<dbReference type="InterPro" id="IPR001633">
    <property type="entry name" value="EAL_dom"/>
</dbReference>
<dbReference type="SUPFAM" id="SSF141868">
    <property type="entry name" value="EAL domain-like"/>
    <property type="match status" value="1"/>
</dbReference>
<dbReference type="InterPro" id="IPR052155">
    <property type="entry name" value="Biofilm_reg_signaling"/>
</dbReference>
<feature type="transmembrane region" description="Helical" evidence="1">
    <location>
        <begin position="94"/>
        <end position="112"/>
    </location>
</feature>
<dbReference type="Gene3D" id="3.30.70.270">
    <property type="match status" value="1"/>
</dbReference>
<feature type="domain" description="EAL" evidence="2">
    <location>
        <begin position="305"/>
        <end position="558"/>
    </location>
</feature>
<name>A0ABQ3YYF3_9ACTN</name>
<dbReference type="Pfam" id="PF00563">
    <property type="entry name" value="EAL"/>
    <property type="match status" value="1"/>
</dbReference>
<keyword evidence="1" id="KW-0812">Transmembrane</keyword>
<dbReference type="EMBL" id="BOML01000033">
    <property type="protein sequence ID" value="GIE02625.1"/>
    <property type="molecule type" value="Genomic_DNA"/>
</dbReference>
<dbReference type="InterPro" id="IPR035919">
    <property type="entry name" value="EAL_sf"/>
</dbReference>